<dbReference type="CDD" id="cd06173">
    <property type="entry name" value="MFS_MefA_like"/>
    <property type="match status" value="1"/>
</dbReference>
<gene>
    <name evidence="7" type="ORF">J2TS6_02010</name>
</gene>
<feature type="transmembrane region" description="Helical" evidence="6">
    <location>
        <begin position="305"/>
        <end position="328"/>
    </location>
</feature>
<dbReference type="InterPro" id="IPR036259">
    <property type="entry name" value="MFS_trans_sf"/>
</dbReference>
<feature type="transmembrane region" description="Helical" evidence="6">
    <location>
        <begin position="45"/>
        <end position="66"/>
    </location>
</feature>
<comment type="caution">
    <text evidence="7">The sequence shown here is derived from an EMBL/GenBank/DDBJ whole genome shotgun (WGS) entry which is preliminary data.</text>
</comment>
<dbReference type="EMBL" id="BORQ01000001">
    <property type="protein sequence ID" value="GIO29060.1"/>
    <property type="molecule type" value="Genomic_DNA"/>
</dbReference>
<keyword evidence="3 6" id="KW-0812">Transmembrane</keyword>
<evidence type="ECO:0000313" key="8">
    <source>
        <dbReference type="Proteomes" id="UP000679779"/>
    </source>
</evidence>
<dbReference type="PANTHER" id="PTHR23513">
    <property type="entry name" value="INTEGRAL MEMBRANE EFFLUX PROTEIN-RELATED"/>
    <property type="match status" value="1"/>
</dbReference>
<dbReference type="Pfam" id="PF07690">
    <property type="entry name" value="MFS_1"/>
    <property type="match status" value="1"/>
</dbReference>
<evidence type="ECO:0000256" key="5">
    <source>
        <dbReference type="ARBA" id="ARBA00023136"/>
    </source>
</evidence>
<keyword evidence="8" id="KW-1185">Reference proteome</keyword>
<protein>
    <submittedName>
        <fullName evidence="7">MFS transporter</fullName>
    </submittedName>
</protein>
<accession>A0A919XEC4</accession>
<feature type="transmembrane region" description="Helical" evidence="6">
    <location>
        <begin position="12"/>
        <end position="33"/>
    </location>
</feature>
<dbReference type="Proteomes" id="UP000679779">
    <property type="component" value="Unassembled WGS sequence"/>
</dbReference>
<feature type="transmembrane region" description="Helical" evidence="6">
    <location>
        <begin position="281"/>
        <end position="299"/>
    </location>
</feature>
<dbReference type="SUPFAM" id="SSF103473">
    <property type="entry name" value="MFS general substrate transporter"/>
    <property type="match status" value="1"/>
</dbReference>
<feature type="transmembrane region" description="Helical" evidence="6">
    <location>
        <begin position="163"/>
        <end position="184"/>
    </location>
</feature>
<evidence type="ECO:0000256" key="6">
    <source>
        <dbReference type="SAM" id="Phobius"/>
    </source>
</evidence>
<comment type="subcellular location">
    <subcellularLocation>
        <location evidence="1">Cell membrane</location>
        <topology evidence="1">Multi-pass membrane protein</topology>
    </subcellularLocation>
</comment>
<organism evidence="7 8">
    <name type="scientific">Paenibacillus albilobatus</name>
    <dbReference type="NCBI Taxonomy" id="2716884"/>
    <lineage>
        <taxon>Bacteria</taxon>
        <taxon>Bacillati</taxon>
        <taxon>Bacillota</taxon>
        <taxon>Bacilli</taxon>
        <taxon>Bacillales</taxon>
        <taxon>Paenibacillaceae</taxon>
        <taxon>Paenibacillus</taxon>
    </lineage>
</organism>
<evidence type="ECO:0000256" key="2">
    <source>
        <dbReference type="ARBA" id="ARBA00022475"/>
    </source>
</evidence>
<dbReference type="RefSeq" id="WP_160041989.1">
    <property type="nucleotide sequence ID" value="NZ_BORQ01000001.1"/>
</dbReference>
<dbReference type="InterPro" id="IPR011701">
    <property type="entry name" value="MFS"/>
</dbReference>
<reference evidence="7" key="1">
    <citation type="submission" date="2021-03" db="EMBL/GenBank/DDBJ databases">
        <title>Antimicrobial resistance genes in bacteria isolated from Japanese honey, and their potential for conferring macrolide and lincosamide resistance in the American foulbrood pathogen Paenibacillus larvae.</title>
        <authorList>
            <person name="Okamoto M."/>
            <person name="Kumagai M."/>
            <person name="Kanamori H."/>
            <person name="Takamatsu D."/>
        </authorList>
    </citation>
    <scope>NUCLEOTIDE SEQUENCE</scope>
    <source>
        <strain evidence="7">J2TS6</strain>
    </source>
</reference>
<dbReference type="GO" id="GO:0005886">
    <property type="term" value="C:plasma membrane"/>
    <property type="evidence" value="ECO:0007669"/>
    <property type="project" value="UniProtKB-SubCell"/>
</dbReference>
<feature type="transmembrane region" description="Helical" evidence="6">
    <location>
        <begin position="251"/>
        <end position="269"/>
    </location>
</feature>
<evidence type="ECO:0000256" key="4">
    <source>
        <dbReference type="ARBA" id="ARBA00022989"/>
    </source>
</evidence>
<keyword evidence="5 6" id="KW-0472">Membrane</keyword>
<feature type="transmembrane region" description="Helical" evidence="6">
    <location>
        <begin position="218"/>
        <end position="239"/>
    </location>
</feature>
<feature type="transmembrane region" description="Helical" evidence="6">
    <location>
        <begin position="340"/>
        <end position="362"/>
    </location>
</feature>
<evidence type="ECO:0000256" key="1">
    <source>
        <dbReference type="ARBA" id="ARBA00004651"/>
    </source>
</evidence>
<proteinExistence type="predicted"/>
<feature type="transmembrane region" description="Helical" evidence="6">
    <location>
        <begin position="368"/>
        <end position="389"/>
    </location>
</feature>
<evidence type="ECO:0000256" key="3">
    <source>
        <dbReference type="ARBA" id="ARBA00022692"/>
    </source>
</evidence>
<name>A0A919XEC4_9BACL</name>
<sequence length="407" mass="45019">MLFQNKSFRRLFFGRILSVFADSILFFSLLKWIELKSGNANSFTLFYAAYYVPIALLALPAGVWINGKTLQHVMSWSNAVRIAGMLLFVSFAEWIPVYWVYALLVLESIVGLFFMPANQSLLPQIVSAENRPAANSWLQMGYTVVKIAGQTFTAMMLKSTVSPAMLLLTASMLLLCSMLCILRVKPLVRLPKPKSQNRWSMMKEGIRYIAKHRRLGPIFAFLAAALFIASSTDLILVSFLRDVLGSGVENLSFIGTASLCGMITGAALVPKWYKRIERKWLVVPSLFALCAAIGSLYLIRHWLFILPFFFVQGIALGCFNITFVTYLQDVVEQENYTRTFSLYHMISSISALPGILMTGALLSGMGVMNTVLVVSGFLLVLGVAGIVVIPPLGKGTSQEDTKLEAAG</sequence>
<evidence type="ECO:0000313" key="7">
    <source>
        <dbReference type="EMBL" id="GIO29060.1"/>
    </source>
</evidence>
<dbReference type="PANTHER" id="PTHR23513:SF6">
    <property type="entry name" value="MAJOR FACILITATOR SUPERFAMILY ASSOCIATED DOMAIN-CONTAINING PROTEIN"/>
    <property type="match status" value="1"/>
</dbReference>
<dbReference type="GO" id="GO:0022857">
    <property type="term" value="F:transmembrane transporter activity"/>
    <property type="evidence" value="ECO:0007669"/>
    <property type="project" value="InterPro"/>
</dbReference>
<keyword evidence="4 6" id="KW-1133">Transmembrane helix</keyword>
<dbReference type="Gene3D" id="1.20.1250.20">
    <property type="entry name" value="MFS general substrate transporter like domains"/>
    <property type="match status" value="1"/>
</dbReference>
<keyword evidence="2" id="KW-1003">Cell membrane</keyword>
<dbReference type="AlphaFoldDB" id="A0A919XEC4"/>